<dbReference type="SUPFAM" id="SSF51905">
    <property type="entry name" value="FAD/NAD(P)-binding domain"/>
    <property type="match status" value="1"/>
</dbReference>
<dbReference type="PANTHER" id="PTHR43104:SF4">
    <property type="entry name" value="L-2-HYDROXYGLUTARATE DEHYDROGENASE, MITOCHONDRIAL"/>
    <property type="match status" value="1"/>
</dbReference>
<dbReference type="InterPro" id="IPR036188">
    <property type="entry name" value="FAD/NAD-bd_sf"/>
</dbReference>
<evidence type="ECO:0000313" key="8">
    <source>
        <dbReference type="Proteomes" id="UP000316199"/>
    </source>
</evidence>
<feature type="domain" description="FAD dependent oxidoreductase" evidence="6">
    <location>
        <begin position="6"/>
        <end position="364"/>
    </location>
</feature>
<dbReference type="Gene3D" id="3.50.50.60">
    <property type="entry name" value="FAD/NAD(P)-binding domain"/>
    <property type="match status" value="1"/>
</dbReference>
<comment type="caution">
    <text evidence="7">The sequence shown here is derived from an EMBL/GenBank/DDBJ whole genome shotgun (WGS) entry which is preliminary data.</text>
</comment>
<protein>
    <submittedName>
        <fullName evidence="7">NAD(P)/FAD-dependent oxidoreductase</fullName>
    </submittedName>
</protein>
<reference evidence="7 8" key="1">
    <citation type="submission" date="2019-02" db="EMBL/GenBank/DDBJ databases">
        <title>Prokaryotic population dynamics and viral predation in marine succession experiment using metagenomics: the confinement effect.</title>
        <authorList>
            <person name="Haro-Moreno J.M."/>
            <person name="Rodriguez-Valera F."/>
            <person name="Lopez-Perez M."/>
        </authorList>
    </citation>
    <scope>NUCLEOTIDE SEQUENCE [LARGE SCALE GENOMIC DNA]</scope>
    <source>
        <strain evidence="7">MED-G157</strain>
    </source>
</reference>
<dbReference type="AlphaFoldDB" id="A0A520S097"/>
<dbReference type="Pfam" id="PF01266">
    <property type="entry name" value="DAO"/>
    <property type="match status" value="1"/>
</dbReference>
<evidence type="ECO:0000256" key="4">
    <source>
        <dbReference type="ARBA" id="ARBA00023002"/>
    </source>
</evidence>
<dbReference type="GO" id="GO:0047545">
    <property type="term" value="F:(S)-2-hydroxyglutarate dehydrogenase activity"/>
    <property type="evidence" value="ECO:0007669"/>
    <property type="project" value="TreeGrafter"/>
</dbReference>
<dbReference type="Gene3D" id="3.30.9.10">
    <property type="entry name" value="D-Amino Acid Oxidase, subunit A, domain 2"/>
    <property type="match status" value="1"/>
</dbReference>
<keyword evidence="3" id="KW-0274">FAD</keyword>
<evidence type="ECO:0000256" key="2">
    <source>
        <dbReference type="ARBA" id="ARBA00022630"/>
    </source>
</evidence>
<evidence type="ECO:0000256" key="5">
    <source>
        <dbReference type="ARBA" id="ARBA00037941"/>
    </source>
</evidence>
<evidence type="ECO:0000256" key="3">
    <source>
        <dbReference type="ARBA" id="ARBA00022827"/>
    </source>
</evidence>
<comment type="cofactor">
    <cofactor evidence="1">
        <name>FAD</name>
        <dbReference type="ChEBI" id="CHEBI:57692"/>
    </cofactor>
</comment>
<dbReference type="InterPro" id="IPR006076">
    <property type="entry name" value="FAD-dep_OxRdtase"/>
</dbReference>
<dbReference type="EMBL" id="SHAG01000022">
    <property type="protein sequence ID" value="RZO75893.1"/>
    <property type="molecule type" value="Genomic_DNA"/>
</dbReference>
<keyword evidence="4" id="KW-0560">Oxidoreductase</keyword>
<evidence type="ECO:0000313" key="7">
    <source>
        <dbReference type="EMBL" id="RZO75893.1"/>
    </source>
</evidence>
<evidence type="ECO:0000259" key="6">
    <source>
        <dbReference type="Pfam" id="PF01266"/>
    </source>
</evidence>
<dbReference type="PANTHER" id="PTHR43104">
    <property type="entry name" value="L-2-HYDROXYGLUTARATE DEHYDROGENASE, MITOCHONDRIAL"/>
    <property type="match status" value="1"/>
</dbReference>
<proteinExistence type="inferred from homology"/>
<organism evidence="7 8">
    <name type="scientific">OM182 bacterium</name>
    <dbReference type="NCBI Taxonomy" id="2510334"/>
    <lineage>
        <taxon>Bacteria</taxon>
        <taxon>Pseudomonadati</taxon>
        <taxon>Pseudomonadota</taxon>
        <taxon>Gammaproteobacteria</taxon>
        <taxon>OMG group</taxon>
        <taxon>OM182 clade</taxon>
    </lineage>
</organism>
<sequence>MDYLHTCVIGGGVVGLAIARELANFGRDVVVLDKELKYGQGVSSRNSEVIHAGIYYPKNSLKAEFCVRGKQLLYEYCKTHKVEYKRCGKLIVATEFVEEEELGTIKEKASANGVVDLEYWSTKKLKMEEPNVSATMALFSPSTGVVSSHDLMTAYLADLEALGGVFIGGSTVISVEPQRERFIVNCSLGGDAYCFECSVLINSAGLGAQAVAHNIAGLDQSAIPKLHYCKGNYFVLSGKPPFSRLIYPVPEQSGAGLGVHATIDIAGQIKFGPDVEYIEKENYEVSEYRLGEYYRAVRRYYPGLKDNQLTPGYAGIRPKLQGPSDSPKDYVIQTKEDHNLPGLVQLFGIESPGLTSSLAIAEHVRLAVTDVYL</sequence>
<comment type="similarity">
    <text evidence="5">Belongs to the L2HGDH family.</text>
</comment>
<keyword evidence="2" id="KW-0285">Flavoprotein</keyword>
<dbReference type="Proteomes" id="UP000316199">
    <property type="component" value="Unassembled WGS sequence"/>
</dbReference>
<name>A0A520S097_9GAMM</name>
<evidence type="ECO:0000256" key="1">
    <source>
        <dbReference type="ARBA" id="ARBA00001974"/>
    </source>
</evidence>
<gene>
    <name evidence="7" type="ORF">EVA68_05810</name>
</gene>
<accession>A0A520S097</accession>